<proteinExistence type="predicted"/>
<feature type="compositionally biased region" description="Low complexity" evidence="2">
    <location>
        <begin position="410"/>
        <end position="427"/>
    </location>
</feature>
<dbReference type="OrthoDB" id="6538186at2759"/>
<feature type="region of interest" description="Disordered" evidence="2">
    <location>
        <begin position="1"/>
        <end position="22"/>
    </location>
</feature>
<evidence type="ECO:0000256" key="1">
    <source>
        <dbReference type="SAM" id="Coils"/>
    </source>
</evidence>
<evidence type="ECO:0000313" key="3">
    <source>
        <dbReference type="EMBL" id="CTQ41495.1"/>
    </source>
</evidence>
<feature type="region of interest" description="Disordered" evidence="2">
    <location>
        <begin position="408"/>
        <end position="427"/>
    </location>
</feature>
<dbReference type="Proteomes" id="UP000002899">
    <property type="component" value="Chromosome III"/>
</dbReference>
<keyword evidence="1" id="KW-0175">Coiled coil</keyword>
<dbReference type="EMBL" id="LN871598">
    <property type="protein sequence ID" value="CTQ41495.1"/>
    <property type="molecule type" value="Genomic_DNA"/>
</dbReference>
<evidence type="ECO:0000256" key="2">
    <source>
        <dbReference type="SAM" id="MobiDB-lite"/>
    </source>
</evidence>
<reference evidence="3 4" key="3">
    <citation type="journal article" date="2016" name="Sci. Rep.">
        <title>Genome-wide diversity and gene expression profiling of Babesia microti isolates identify polymorphic genes that mediate host-pathogen interactions.</title>
        <authorList>
            <person name="Silva J.C."/>
            <person name="Cornillot E."/>
            <person name="McCracken C."/>
            <person name="Usmani-Brown S."/>
            <person name="Dwivedi A."/>
            <person name="Ifeonu O.O."/>
            <person name="Crabtree J."/>
            <person name="Gotia H.T."/>
            <person name="Virji A.Z."/>
            <person name="Reynes C."/>
            <person name="Colinge J."/>
            <person name="Kumar V."/>
            <person name="Lawres L."/>
            <person name="Pazzi J.E."/>
            <person name="Pablo J.V."/>
            <person name="Hung C."/>
            <person name="Brancato J."/>
            <person name="Kumari P."/>
            <person name="Orvis J."/>
            <person name="Tretina K."/>
            <person name="Chibucos M."/>
            <person name="Ott S."/>
            <person name="Sadzewicz L."/>
            <person name="Sengamalay N."/>
            <person name="Shetty A.C."/>
            <person name="Su Q."/>
            <person name="Tallon L."/>
            <person name="Fraser C.M."/>
            <person name="Frutos R."/>
            <person name="Molina D.M."/>
            <person name="Krause P.J."/>
            <person name="Ben Mamoun C."/>
        </authorList>
    </citation>
    <scope>NUCLEOTIDE SEQUENCE [LARGE SCALE GENOMIC DNA]</scope>
    <source>
        <strain evidence="3 4">RI</strain>
    </source>
</reference>
<protein>
    <submittedName>
        <fullName evidence="3">Uncharacterized protein</fullName>
    </submittedName>
</protein>
<dbReference type="GeneID" id="24425543"/>
<gene>
    <name evidence="3" type="ORF">BMR1_03g04480</name>
</gene>
<evidence type="ECO:0000313" key="4">
    <source>
        <dbReference type="Proteomes" id="UP000002899"/>
    </source>
</evidence>
<feature type="compositionally biased region" description="Basic and acidic residues" evidence="2">
    <location>
        <begin position="10"/>
        <end position="21"/>
    </location>
</feature>
<dbReference type="AlphaFoldDB" id="A0A0K3ASQ8"/>
<keyword evidence="4" id="KW-1185">Reference proteome</keyword>
<dbReference type="RefSeq" id="XP_012649506.1">
    <property type="nucleotide sequence ID" value="XM_012794052.1"/>
</dbReference>
<dbReference type="KEGG" id="bmic:BMR1_03g04480"/>
<accession>A0A0K3ASQ8</accession>
<feature type="coiled-coil region" evidence="1">
    <location>
        <begin position="137"/>
        <end position="189"/>
    </location>
</feature>
<name>A0A0K3ASQ8_BABMR</name>
<feature type="region of interest" description="Disordered" evidence="2">
    <location>
        <begin position="1197"/>
        <end position="1218"/>
    </location>
</feature>
<organism evidence="3 4">
    <name type="scientific">Babesia microti (strain RI)</name>
    <dbReference type="NCBI Taxonomy" id="1133968"/>
    <lineage>
        <taxon>Eukaryota</taxon>
        <taxon>Sar</taxon>
        <taxon>Alveolata</taxon>
        <taxon>Apicomplexa</taxon>
        <taxon>Aconoidasida</taxon>
        <taxon>Piroplasmida</taxon>
        <taxon>Babesiidae</taxon>
        <taxon>Babesia</taxon>
    </lineage>
</organism>
<reference evidence="3 4" key="1">
    <citation type="journal article" date="2012" name="Nucleic Acids Res.">
        <title>Sequencing of the smallest Apicomplexan genome from the human pathogen Babesia microti.</title>
        <authorList>
            <person name="Cornillot E."/>
            <person name="Hadj-Kaddour K."/>
            <person name="Dassouli A."/>
            <person name="Noel B."/>
            <person name="Ranwez V."/>
            <person name="Vacherie B."/>
            <person name="Augagneur Y."/>
            <person name="Bres V."/>
            <person name="Duclos A."/>
            <person name="Randazzo S."/>
            <person name="Carcy B."/>
            <person name="Debierre-Grockiego F."/>
            <person name="Delbecq S."/>
            <person name="Moubri-Menage K."/>
            <person name="Shams-Eldin H."/>
            <person name="Usmani-Brown S."/>
            <person name="Bringaud F."/>
            <person name="Wincker P."/>
            <person name="Vivares C.P."/>
            <person name="Schwarz R.T."/>
            <person name="Schetters T.P."/>
            <person name="Krause P.J."/>
            <person name="Gorenflot A."/>
            <person name="Berry V."/>
            <person name="Barbe V."/>
            <person name="Ben Mamoun C."/>
        </authorList>
    </citation>
    <scope>NUCLEOTIDE SEQUENCE [LARGE SCALE GENOMIC DNA]</scope>
    <source>
        <strain evidence="3 4">RI</strain>
    </source>
</reference>
<sequence>MSNDDSAASFDRDGNNSDKDVNITGSGRGLLGYFITKYYKQYPNMTGTDQSDDTKRSTQLNETFYTGRNDGESGYNTPNINNDLVSKLIKENLELRSQFLAKIEEIDAIVNTHRNQYIDDLTNLKSLVHSFISINEKKDYTSEISSLKTEFKRLSSEFDRLVDANRTLNDSLQREINLLSSKNSDNQQKLQKLLNMSLSMSSIQSIGRDSAILDKFEADCEHIRHQITDVIDHKISNLVVEMERNMENTKLEIMDAFQSDLENFIEHKISEISTRMNNIGDDNTNEKSCDGTTAQEIDTNDIDSKIENILNNKFEKIKKSNEEFIKDFELKVEAMKNQIHNDINNTNEDLMAQIDTKFNAQLSDIIGKIEQNALASAANEKLIGDIDASISDKLAIITKQVEDQVKFIHSPQSSPPSSTTDTPCNSSLPDEVERLAHMVNVTTSTTQSLKEIVDDMEVSVYGKIADLKSYIDKRITSANAGEKGQLRAELCSLAESTARSNIDTMVKPIQQDFNNLKKELAEKMSNFTKVLDQKSALMDANQAMIKHIENSIDERLEKLGSPFKSEMIKISNRIGCLEEQVLTFSGDLKKIVEQNSVSSKSIHELERTFDVKLHNLTDQVQKISSSLSNSEQMLLCEVNSSVNERIMAVEASVESQIQLIVAQQNNPESLVERSRYTTNSAPNDEIYGLGALRYQLGMEFDEKVNEIKQDMMGILQEIFDILNKNQGQIVSLNDDLSRLFDDNRVKVLEETVITHGSRLEHAIKTAEILKSRYDGVDAHMEMIEKVFDEKLAALWAGIDKEGIMQRLESVPSLDYLEAKLHNLIKEKIPSLDLEIIQKKLFALENEVIPTFSESINELMDSAINSISNDIINKSVEKIIYEILEKLENRVSSIRGIKNSLKAPTEFSKLTIQEKPLHLAPISGSVKVDPVPNPQSQKGVEPPIKANLLSVIDGSGRTNLTAEDNKMVIGQLSDQFSSEIESINTELIGLRGDFEDFKREINHSMAQIINDIQNNADRIDGKLKDAEESEARARDLFSRIQKNSDLLEVKMKNVNDTLQSGSKTIRKLNSLVKKSKDSAKNFEKLEYERIWTEKLSAERESQYHPDYILTEANNYMNLGIMGSSGRNNIEIDYQNHPYSSNSSSQPQSPIIERYLVPLSETQMIVTRQYVDISELERSPNSKYNSSVLGDDPMSFFQYESGGGPGFDEPELRELSPAHRSGVYQFDDLG</sequence>
<reference evidence="3 4" key="2">
    <citation type="journal article" date="2013" name="PLoS ONE">
        <title>Whole genome mapping and re-organization of the nuclear and mitochondrial genomes of Babesia microti isolates.</title>
        <authorList>
            <person name="Cornillot E."/>
            <person name="Dassouli A."/>
            <person name="Garg A."/>
            <person name="Pachikara N."/>
            <person name="Randazzo S."/>
            <person name="Depoix D."/>
            <person name="Carcy B."/>
            <person name="Delbecq S."/>
            <person name="Frutos R."/>
            <person name="Silva J.C."/>
            <person name="Sutton R."/>
            <person name="Krause P.J."/>
            <person name="Mamoun C.B."/>
        </authorList>
    </citation>
    <scope>NUCLEOTIDE SEQUENCE [LARGE SCALE GENOMIC DNA]</scope>
    <source>
        <strain evidence="3 4">RI</strain>
    </source>
</reference>
<dbReference type="VEuPathDB" id="PiroplasmaDB:BMR1_03g04480"/>
<dbReference type="OMA" id="DCKYFAN"/>